<evidence type="ECO:0008006" key="4">
    <source>
        <dbReference type="Google" id="ProtNLM"/>
    </source>
</evidence>
<name>A0A8T0GBY9_CERPU</name>
<dbReference type="Gene3D" id="3.40.50.150">
    <property type="entry name" value="Vaccinia Virus protein VP39"/>
    <property type="match status" value="1"/>
</dbReference>
<dbReference type="SUPFAM" id="SSF53335">
    <property type="entry name" value="S-adenosyl-L-methionine-dependent methyltransferases"/>
    <property type="match status" value="2"/>
</dbReference>
<proteinExistence type="predicted"/>
<feature type="region of interest" description="Disordered" evidence="1">
    <location>
        <begin position="89"/>
        <end position="108"/>
    </location>
</feature>
<dbReference type="AlphaFoldDB" id="A0A8T0GBY9"/>
<gene>
    <name evidence="2" type="ORF">KC19_11G020600</name>
</gene>
<sequence>MATETLHPGRRIVLQLPLSDHDTVTIAVLDSATEPSPQSDQVSCAAMLVPAGEERNWIYTSEGGQWQLLAATAFSRMIIVSRTSSENQFTTHGSRDEARSSGVRSPNASNRPICLRCEDEALKTRLRSIVVALAPRICFRTGSPIVPFVEYSDNIIHRVVVEEFFSSLTGFMVVEDVALDDLEAQSGSMFWADGEAECEHRVDDRGIRKLDQVVYRRRLRFKRMPNLIQTEVALVVPQELRSSGMTIARTGIEEGSVEEFCEEVMRGSQIDHGWLVHKYLPPIVAGLVLAAPCIEPCMERGEKVKVLALGVGGGALPIFLQKQLGFHVQAVDVDKAVLDAAHRHFGLDDGVDMEVILGDALQFVAKLAMDVRAEDATLNPSNSRLADASPKCKDRAHASAAEGEDVVAQPCNARTATGLSSSSVDICRVDGRNRHFDSHRVHAIVVDVDEGDPRCGLSSPPSSFLAHNFLSDARTVLHEGGLVAMNVVPNGAKSYHGVVSSLFSVFDDVYETVVEGDVNRVVFALSSKGAGVNVDGPLARLVTRFLDVRLIREIQKAHHIQV</sequence>
<evidence type="ECO:0000256" key="1">
    <source>
        <dbReference type="SAM" id="MobiDB-lite"/>
    </source>
</evidence>
<keyword evidence="3" id="KW-1185">Reference proteome</keyword>
<reference evidence="2 3" key="1">
    <citation type="submission" date="2020-06" db="EMBL/GenBank/DDBJ databases">
        <title>WGS assembly of Ceratodon purpureus strain R40.</title>
        <authorList>
            <person name="Carey S.B."/>
            <person name="Jenkins J."/>
            <person name="Shu S."/>
            <person name="Lovell J.T."/>
            <person name="Sreedasyam A."/>
            <person name="Maumus F."/>
            <person name="Tiley G.P."/>
            <person name="Fernandez-Pozo N."/>
            <person name="Barry K."/>
            <person name="Chen C."/>
            <person name="Wang M."/>
            <person name="Lipzen A."/>
            <person name="Daum C."/>
            <person name="Saski C.A."/>
            <person name="Payton A.C."/>
            <person name="Mcbreen J.C."/>
            <person name="Conrad R.E."/>
            <person name="Kollar L.M."/>
            <person name="Olsson S."/>
            <person name="Huttunen S."/>
            <person name="Landis J.B."/>
            <person name="Wickett N.J."/>
            <person name="Johnson M.G."/>
            <person name="Rensing S.A."/>
            <person name="Grimwood J."/>
            <person name="Schmutz J."/>
            <person name="Mcdaniel S.F."/>
        </authorList>
    </citation>
    <scope>NUCLEOTIDE SEQUENCE [LARGE SCALE GENOMIC DNA]</scope>
    <source>
        <strain evidence="2 3">R40</strain>
    </source>
</reference>
<protein>
    <recommendedName>
        <fullName evidence="4">Methyltransferase-like protein 13</fullName>
    </recommendedName>
</protein>
<accession>A0A8T0GBY9</accession>
<evidence type="ECO:0000313" key="2">
    <source>
        <dbReference type="EMBL" id="KAG0556037.1"/>
    </source>
</evidence>
<dbReference type="EMBL" id="CM026432">
    <property type="protein sequence ID" value="KAG0556037.1"/>
    <property type="molecule type" value="Genomic_DNA"/>
</dbReference>
<dbReference type="Proteomes" id="UP000822688">
    <property type="component" value="Chromosome 11"/>
</dbReference>
<comment type="caution">
    <text evidence="2">The sequence shown here is derived from an EMBL/GenBank/DDBJ whole genome shotgun (WGS) entry which is preliminary data.</text>
</comment>
<organism evidence="2 3">
    <name type="scientific">Ceratodon purpureus</name>
    <name type="common">Fire moss</name>
    <name type="synonym">Dicranum purpureum</name>
    <dbReference type="NCBI Taxonomy" id="3225"/>
    <lineage>
        <taxon>Eukaryota</taxon>
        <taxon>Viridiplantae</taxon>
        <taxon>Streptophyta</taxon>
        <taxon>Embryophyta</taxon>
        <taxon>Bryophyta</taxon>
        <taxon>Bryophytina</taxon>
        <taxon>Bryopsida</taxon>
        <taxon>Dicranidae</taxon>
        <taxon>Pseudoditrichales</taxon>
        <taxon>Ditrichaceae</taxon>
        <taxon>Ceratodon</taxon>
    </lineage>
</organism>
<dbReference type="CDD" id="cd02440">
    <property type="entry name" value="AdoMet_MTases"/>
    <property type="match status" value="1"/>
</dbReference>
<evidence type="ECO:0000313" key="3">
    <source>
        <dbReference type="Proteomes" id="UP000822688"/>
    </source>
</evidence>
<dbReference type="InterPro" id="IPR029063">
    <property type="entry name" value="SAM-dependent_MTases_sf"/>
</dbReference>